<feature type="region of interest" description="Disordered" evidence="1">
    <location>
        <begin position="19"/>
        <end position="51"/>
    </location>
</feature>
<organism evidence="2">
    <name type="scientific">Dichomitus squalens</name>
    <dbReference type="NCBI Taxonomy" id="114155"/>
    <lineage>
        <taxon>Eukaryota</taxon>
        <taxon>Fungi</taxon>
        <taxon>Dikarya</taxon>
        <taxon>Basidiomycota</taxon>
        <taxon>Agaricomycotina</taxon>
        <taxon>Agaricomycetes</taxon>
        <taxon>Polyporales</taxon>
        <taxon>Polyporaceae</taxon>
        <taxon>Dichomitus</taxon>
    </lineage>
</organism>
<sequence length="51" mass="6026">MDPLRPNRYRLHLRPAVSCRRRPRQGAQETRYPENPTAPWTPWATCTRPPA</sequence>
<proteinExistence type="predicted"/>
<dbReference type="AlphaFoldDB" id="A0A4Q9N5C0"/>
<protein>
    <submittedName>
        <fullName evidence="2">Uncharacterized protein</fullName>
    </submittedName>
</protein>
<accession>A0A4Q9N5C0</accession>
<evidence type="ECO:0000313" key="2">
    <source>
        <dbReference type="EMBL" id="TBU34281.1"/>
    </source>
</evidence>
<gene>
    <name evidence="2" type="ORF">BD311DRAFT_747449</name>
</gene>
<reference evidence="2" key="1">
    <citation type="submission" date="2019-01" db="EMBL/GenBank/DDBJ databases">
        <title>Draft genome sequences of three monokaryotic isolates of the white-rot basidiomycete fungus Dichomitus squalens.</title>
        <authorList>
            <consortium name="DOE Joint Genome Institute"/>
            <person name="Lopez S.C."/>
            <person name="Andreopoulos B."/>
            <person name="Pangilinan J."/>
            <person name="Lipzen A."/>
            <person name="Riley R."/>
            <person name="Ahrendt S."/>
            <person name="Ng V."/>
            <person name="Barry K."/>
            <person name="Daum C."/>
            <person name="Grigoriev I.V."/>
            <person name="Hilden K.S."/>
            <person name="Makela M.R."/>
            <person name="de Vries R.P."/>
        </authorList>
    </citation>
    <scope>NUCLEOTIDE SEQUENCE [LARGE SCALE GENOMIC DNA]</scope>
    <source>
        <strain evidence="2">OM18370.1</strain>
    </source>
</reference>
<name>A0A4Q9N5C0_9APHY</name>
<evidence type="ECO:0000256" key="1">
    <source>
        <dbReference type="SAM" id="MobiDB-lite"/>
    </source>
</evidence>
<dbReference type="EMBL" id="ML143389">
    <property type="protein sequence ID" value="TBU34281.1"/>
    <property type="molecule type" value="Genomic_DNA"/>
</dbReference>
<feature type="compositionally biased region" description="Low complexity" evidence="1">
    <location>
        <begin position="37"/>
        <end position="51"/>
    </location>
</feature>
<dbReference type="Proteomes" id="UP000292957">
    <property type="component" value="Unassembled WGS sequence"/>
</dbReference>